<organism evidence="2">
    <name type="scientific">Homo sapiens</name>
    <name type="common">Human</name>
    <dbReference type="NCBI Taxonomy" id="9606"/>
    <lineage>
        <taxon>Eukaryota</taxon>
        <taxon>Metazoa</taxon>
        <taxon>Chordata</taxon>
        <taxon>Craniata</taxon>
        <taxon>Vertebrata</taxon>
        <taxon>Euteleostomi</taxon>
        <taxon>Mammalia</taxon>
        <taxon>Eutheria</taxon>
        <taxon>Euarchontoglires</taxon>
        <taxon>Primates</taxon>
        <taxon>Haplorrhini</taxon>
        <taxon>Catarrhini</taxon>
        <taxon>Hominidae</taxon>
        <taxon>Homo</taxon>
    </lineage>
</organism>
<protein>
    <submittedName>
        <fullName evidence="2">cDNA: FLJ23042 fis, clone LNG02323</fullName>
    </submittedName>
</protein>
<accession>Q9H5U1</accession>
<evidence type="ECO:0000313" key="2">
    <source>
        <dbReference type="EMBL" id="BAB15529.1"/>
    </source>
</evidence>
<dbReference type="EMBL" id="AK026695">
    <property type="protein sequence ID" value="BAB15529.1"/>
    <property type="molecule type" value="mRNA"/>
</dbReference>
<feature type="region of interest" description="Disordered" evidence="1">
    <location>
        <begin position="49"/>
        <end position="73"/>
    </location>
</feature>
<reference evidence="2" key="1">
    <citation type="submission" date="2000-08" db="EMBL/GenBank/DDBJ databases">
        <title>NEDO human cDNA sequencing project.</title>
        <authorList>
            <person name="Kawakami T."/>
            <person name="Noguchi S."/>
            <person name="Itoh T."/>
            <person name="Shigeta K."/>
            <person name="Senba T."/>
            <person name="Matsumura K."/>
            <person name="Nakajima Y."/>
            <person name="Mizuno T."/>
            <person name="Morinaga M."/>
            <person name="Tanigami A."/>
            <person name="Fujiwara T."/>
            <person name="Ono T."/>
            <person name="Yamada K."/>
            <person name="Fujii Y."/>
            <person name="Ozaki K."/>
            <person name="Hirao M."/>
            <person name="Ohmori Y."/>
            <person name="Ota T."/>
            <person name="Suzuki Y."/>
            <person name="Obayashi M."/>
            <person name="Nishi T."/>
            <person name="Shibahara T."/>
            <person name="Tanaka T."/>
            <person name="Nakamura Y."/>
            <person name="Isogai T."/>
            <person name="Sugano S."/>
        </authorList>
    </citation>
    <scope>NUCLEOTIDE SEQUENCE</scope>
    <source>
        <tissue evidence="2">Human lung</tissue>
    </source>
</reference>
<dbReference type="AlphaFoldDB" id="Q9H5U1"/>
<name>Q9H5U1_HUMAN</name>
<dbReference type="PeptideAtlas" id="Q9H5U1"/>
<sequence>MPDTFNSRSPSVEGSLWAVGTESQGRDWRHLPTITSELSGAPRCHTVPCAGSTALQEPGEPQGPPASPSCPEEALAATWEQPWASEVFGPERMPPSGAARSFQEVTEPAVVAVDRQAIFPDTWDSHGGTWPTAGEAKARAREAGKQLPCLSYHGAARCKDDREGKCGQANPGT</sequence>
<evidence type="ECO:0000256" key="1">
    <source>
        <dbReference type="SAM" id="MobiDB-lite"/>
    </source>
</evidence>
<proteinExistence type="evidence at transcript level"/>
<feature type="compositionally biased region" description="Polar residues" evidence="1">
    <location>
        <begin position="1"/>
        <end position="12"/>
    </location>
</feature>
<feature type="region of interest" description="Disordered" evidence="1">
    <location>
        <begin position="1"/>
        <end position="24"/>
    </location>
</feature>